<dbReference type="Gene3D" id="3.40.50.300">
    <property type="entry name" value="P-loop containing nucleotide triphosphate hydrolases"/>
    <property type="match status" value="1"/>
</dbReference>
<dbReference type="EC" id="2.7.4.25" evidence="8"/>
<comment type="similarity">
    <text evidence="1 8">Belongs to the cytidylate kinase family. Type 1 subfamily.</text>
</comment>
<dbReference type="RefSeq" id="WP_092982649.1">
    <property type="nucleotide sequence ID" value="NZ_FOYQ01000002.1"/>
</dbReference>
<dbReference type="OrthoDB" id="9807434at2"/>
<dbReference type="NCBIfam" id="TIGR00017">
    <property type="entry name" value="cmk"/>
    <property type="match status" value="1"/>
</dbReference>
<organism evidence="10 11">
    <name type="scientific">Robiginitalea myxolifaciens</name>
    <dbReference type="NCBI Taxonomy" id="400055"/>
    <lineage>
        <taxon>Bacteria</taxon>
        <taxon>Pseudomonadati</taxon>
        <taxon>Bacteroidota</taxon>
        <taxon>Flavobacteriia</taxon>
        <taxon>Flavobacteriales</taxon>
        <taxon>Flavobacteriaceae</taxon>
        <taxon>Robiginitalea</taxon>
    </lineage>
</organism>
<dbReference type="GO" id="GO:0036430">
    <property type="term" value="F:CMP kinase activity"/>
    <property type="evidence" value="ECO:0007669"/>
    <property type="project" value="RHEA"/>
</dbReference>
<accession>A0A1I6H424</accession>
<comment type="catalytic activity">
    <reaction evidence="7 8">
        <text>CMP + ATP = CDP + ADP</text>
        <dbReference type="Rhea" id="RHEA:11600"/>
        <dbReference type="ChEBI" id="CHEBI:30616"/>
        <dbReference type="ChEBI" id="CHEBI:58069"/>
        <dbReference type="ChEBI" id="CHEBI:60377"/>
        <dbReference type="ChEBI" id="CHEBI:456216"/>
        <dbReference type="EC" id="2.7.4.25"/>
    </reaction>
</comment>
<evidence type="ECO:0000256" key="2">
    <source>
        <dbReference type="ARBA" id="ARBA00022679"/>
    </source>
</evidence>
<name>A0A1I6H424_9FLAO</name>
<reference evidence="10 11" key="1">
    <citation type="submission" date="2016-10" db="EMBL/GenBank/DDBJ databases">
        <authorList>
            <person name="de Groot N.N."/>
        </authorList>
    </citation>
    <scope>NUCLEOTIDE SEQUENCE [LARGE SCALE GENOMIC DNA]</scope>
    <source>
        <strain evidence="10 11">DSM 21019</strain>
    </source>
</reference>
<dbReference type="InterPro" id="IPR027417">
    <property type="entry name" value="P-loop_NTPase"/>
</dbReference>
<dbReference type="InterPro" id="IPR003136">
    <property type="entry name" value="Cytidylate_kin"/>
</dbReference>
<dbReference type="Proteomes" id="UP000199534">
    <property type="component" value="Unassembled WGS sequence"/>
</dbReference>
<dbReference type="GO" id="GO:0006220">
    <property type="term" value="P:pyrimidine nucleotide metabolic process"/>
    <property type="evidence" value="ECO:0007669"/>
    <property type="project" value="UniProtKB-UniRule"/>
</dbReference>
<evidence type="ECO:0000256" key="1">
    <source>
        <dbReference type="ARBA" id="ARBA00009427"/>
    </source>
</evidence>
<dbReference type="HAMAP" id="MF_00238">
    <property type="entry name" value="Cytidyl_kinase_type1"/>
    <property type="match status" value="1"/>
</dbReference>
<dbReference type="STRING" id="400055.SAMN04490243_2224"/>
<keyword evidence="5 8" id="KW-0067">ATP-binding</keyword>
<comment type="catalytic activity">
    <reaction evidence="6 8">
        <text>dCMP + ATP = dCDP + ADP</text>
        <dbReference type="Rhea" id="RHEA:25094"/>
        <dbReference type="ChEBI" id="CHEBI:30616"/>
        <dbReference type="ChEBI" id="CHEBI:57566"/>
        <dbReference type="ChEBI" id="CHEBI:58593"/>
        <dbReference type="ChEBI" id="CHEBI:456216"/>
        <dbReference type="EC" id="2.7.4.25"/>
    </reaction>
</comment>
<dbReference type="Pfam" id="PF02224">
    <property type="entry name" value="Cytidylate_kin"/>
    <property type="match status" value="1"/>
</dbReference>
<dbReference type="SUPFAM" id="SSF52540">
    <property type="entry name" value="P-loop containing nucleoside triphosphate hydrolases"/>
    <property type="match status" value="1"/>
</dbReference>
<evidence type="ECO:0000313" key="10">
    <source>
        <dbReference type="EMBL" id="SFR49194.1"/>
    </source>
</evidence>
<evidence type="ECO:0000256" key="4">
    <source>
        <dbReference type="ARBA" id="ARBA00022777"/>
    </source>
</evidence>
<keyword evidence="4 8" id="KW-0418">Kinase</keyword>
<sequence length="234" mass="26251">MPPISIAIDGYSSTGKSTLARRLARDLGYIYIDSGAMYRAVTYYALSNGLLDEESAHKPLLDSLDHIDLEFRKAADGQQAHIFLNCRDVEREIRTLEVSRYVSPVAALGPVRKKLVALQRGMGQRGGVVMDGRDIGTVVLPDAELKIFMTASPEIRAERRYDELRARGDQVSYAEVLENVRQRDHLDSTREISPLQQAEDALVVDNSQMTLEEQYGYVRELVNQVMAGIKKGRH</sequence>
<keyword evidence="2 8" id="KW-0808">Transferase</keyword>
<dbReference type="CDD" id="cd02020">
    <property type="entry name" value="CMPK"/>
    <property type="match status" value="1"/>
</dbReference>
<evidence type="ECO:0000256" key="5">
    <source>
        <dbReference type="ARBA" id="ARBA00022840"/>
    </source>
</evidence>
<gene>
    <name evidence="8" type="primary">cmk</name>
    <name evidence="10" type="ORF">SAMN04490243_2224</name>
</gene>
<dbReference type="EMBL" id="FOYQ01000002">
    <property type="protein sequence ID" value="SFR49194.1"/>
    <property type="molecule type" value="Genomic_DNA"/>
</dbReference>
<keyword evidence="3 8" id="KW-0547">Nucleotide-binding</keyword>
<keyword evidence="11" id="KW-1185">Reference proteome</keyword>
<evidence type="ECO:0000313" key="11">
    <source>
        <dbReference type="Proteomes" id="UP000199534"/>
    </source>
</evidence>
<dbReference type="InterPro" id="IPR011994">
    <property type="entry name" value="Cytidylate_kinase_dom"/>
</dbReference>
<dbReference type="AlphaFoldDB" id="A0A1I6H424"/>
<dbReference type="GO" id="GO:0005524">
    <property type="term" value="F:ATP binding"/>
    <property type="evidence" value="ECO:0007669"/>
    <property type="project" value="UniProtKB-UniRule"/>
</dbReference>
<feature type="binding site" evidence="8">
    <location>
        <begin position="10"/>
        <end position="18"/>
    </location>
    <ligand>
        <name>ATP</name>
        <dbReference type="ChEBI" id="CHEBI:30616"/>
    </ligand>
</feature>
<protein>
    <recommendedName>
        <fullName evidence="8">Cytidylate kinase</fullName>
        <shortName evidence="8">CK</shortName>
        <ecNumber evidence="8">2.7.4.25</ecNumber>
    </recommendedName>
    <alternativeName>
        <fullName evidence="8">Cytidine monophosphate kinase</fullName>
        <shortName evidence="8">CMP kinase</shortName>
    </alternativeName>
</protein>
<comment type="subcellular location">
    <subcellularLocation>
        <location evidence="8">Cytoplasm</location>
    </subcellularLocation>
</comment>
<dbReference type="PANTHER" id="PTHR21299">
    <property type="entry name" value="CYTIDYLATE KINASE/PANTOATE-BETA-ALANINE LIGASE"/>
    <property type="match status" value="1"/>
</dbReference>
<feature type="domain" description="Cytidylate kinase" evidence="9">
    <location>
        <begin position="6"/>
        <end position="216"/>
    </location>
</feature>
<dbReference type="GO" id="GO:0005829">
    <property type="term" value="C:cytosol"/>
    <property type="evidence" value="ECO:0007669"/>
    <property type="project" value="TreeGrafter"/>
</dbReference>
<evidence type="ECO:0000256" key="7">
    <source>
        <dbReference type="ARBA" id="ARBA00048478"/>
    </source>
</evidence>
<evidence type="ECO:0000256" key="8">
    <source>
        <dbReference type="HAMAP-Rule" id="MF_00238"/>
    </source>
</evidence>
<evidence type="ECO:0000256" key="3">
    <source>
        <dbReference type="ARBA" id="ARBA00022741"/>
    </source>
</evidence>
<proteinExistence type="inferred from homology"/>
<dbReference type="GO" id="GO:0036431">
    <property type="term" value="F:dCMP kinase activity"/>
    <property type="evidence" value="ECO:0007669"/>
    <property type="project" value="InterPro"/>
</dbReference>
<dbReference type="PANTHER" id="PTHR21299:SF2">
    <property type="entry name" value="CYTIDYLATE KINASE"/>
    <property type="match status" value="1"/>
</dbReference>
<evidence type="ECO:0000259" key="9">
    <source>
        <dbReference type="Pfam" id="PF02224"/>
    </source>
</evidence>
<keyword evidence="8" id="KW-0963">Cytoplasm</keyword>
<evidence type="ECO:0000256" key="6">
    <source>
        <dbReference type="ARBA" id="ARBA00047615"/>
    </source>
</evidence>
<dbReference type="GO" id="GO:0015949">
    <property type="term" value="P:nucleobase-containing small molecule interconversion"/>
    <property type="evidence" value="ECO:0007669"/>
    <property type="project" value="TreeGrafter"/>
</dbReference>